<dbReference type="PROSITE" id="PS00765">
    <property type="entry name" value="P_GLUCOSE_ISOMERASE_1"/>
    <property type="match status" value="1"/>
</dbReference>
<dbReference type="NCBIfam" id="NF001211">
    <property type="entry name" value="PRK00179.1"/>
    <property type="match status" value="1"/>
</dbReference>
<dbReference type="AlphaFoldDB" id="A0A640T1I2"/>
<feature type="active site" description="Proton donor" evidence="8">
    <location>
        <position position="362"/>
    </location>
</feature>
<comment type="pathway">
    <text evidence="8">Carbohydrate biosynthesis; gluconeogenesis.</text>
</comment>
<dbReference type="InterPro" id="IPR046348">
    <property type="entry name" value="SIS_dom_sf"/>
</dbReference>
<dbReference type="Proteomes" id="UP000430079">
    <property type="component" value="Unassembled WGS sequence"/>
</dbReference>
<dbReference type="SUPFAM" id="SSF53697">
    <property type="entry name" value="SIS domain"/>
    <property type="match status" value="1"/>
</dbReference>
<dbReference type="GO" id="GO:0004347">
    <property type="term" value="F:glucose-6-phosphate isomerase activity"/>
    <property type="evidence" value="ECO:0007669"/>
    <property type="project" value="UniProtKB-UniRule"/>
</dbReference>
<dbReference type="PRINTS" id="PR00662">
    <property type="entry name" value="G6PISOMERASE"/>
</dbReference>
<keyword evidence="5 8" id="KW-0324">Glycolysis</keyword>
<accession>A0A640T1I2</accession>
<evidence type="ECO:0000256" key="5">
    <source>
        <dbReference type="ARBA" id="ARBA00023152"/>
    </source>
</evidence>
<evidence type="ECO:0000256" key="6">
    <source>
        <dbReference type="ARBA" id="ARBA00023235"/>
    </source>
</evidence>
<keyword evidence="3 8" id="KW-0312">Gluconeogenesis</keyword>
<dbReference type="HAMAP" id="MF_00473">
    <property type="entry name" value="G6P_isomerase"/>
    <property type="match status" value="1"/>
</dbReference>
<keyword evidence="4 8" id="KW-0963">Cytoplasm</keyword>
<evidence type="ECO:0000256" key="3">
    <source>
        <dbReference type="ARBA" id="ARBA00022432"/>
    </source>
</evidence>
<dbReference type="CDD" id="cd05015">
    <property type="entry name" value="SIS_PGI_1"/>
    <property type="match status" value="1"/>
</dbReference>
<dbReference type="GO" id="GO:0097367">
    <property type="term" value="F:carbohydrate derivative binding"/>
    <property type="evidence" value="ECO:0007669"/>
    <property type="project" value="InterPro"/>
</dbReference>
<keyword evidence="11" id="KW-1185">Reference proteome</keyword>
<dbReference type="InterPro" id="IPR018189">
    <property type="entry name" value="Phosphoglucose_isomerase_CS"/>
</dbReference>
<evidence type="ECO:0000256" key="8">
    <source>
        <dbReference type="HAMAP-Rule" id="MF_00473"/>
    </source>
</evidence>
<evidence type="ECO:0000256" key="9">
    <source>
        <dbReference type="RuleBase" id="RU000612"/>
    </source>
</evidence>
<protein>
    <recommendedName>
        <fullName evidence="8">Glucose-6-phosphate isomerase</fullName>
        <shortName evidence="8">GPI</shortName>
        <ecNumber evidence="8">5.3.1.9</ecNumber>
    </recommendedName>
    <alternativeName>
        <fullName evidence="8">Phosphoglucose isomerase</fullName>
        <shortName evidence="8">PGI</shortName>
    </alternativeName>
    <alternativeName>
        <fullName evidence="8">Phosphohexose isomerase</fullName>
        <shortName evidence="8">PHI</shortName>
    </alternativeName>
</protein>
<reference evidence="10 11" key="1">
    <citation type="submission" date="2019-12" db="EMBL/GenBank/DDBJ databases">
        <title>Whole genome shotgun sequence of Streptomyces hygroscopicus subsp. glebosus NBRC 13786.</title>
        <authorList>
            <person name="Ichikawa N."/>
            <person name="Kimura A."/>
            <person name="Kitahashi Y."/>
            <person name="Komaki H."/>
            <person name="Tamura T."/>
        </authorList>
    </citation>
    <scope>NUCLEOTIDE SEQUENCE [LARGE SCALE GENOMIC DNA]</scope>
    <source>
        <strain evidence="10 11">NBRC 13786</strain>
    </source>
</reference>
<comment type="function">
    <text evidence="8">Catalyzes the reversible isomerization of glucose-6-phosphate to fructose-6-phosphate.</text>
</comment>
<dbReference type="GO" id="GO:0048029">
    <property type="term" value="F:monosaccharide binding"/>
    <property type="evidence" value="ECO:0007669"/>
    <property type="project" value="TreeGrafter"/>
</dbReference>
<comment type="similarity">
    <text evidence="2 8 9">Belongs to the GPI family.</text>
</comment>
<dbReference type="FunFam" id="1.10.1390.10:FF:000001">
    <property type="entry name" value="Glucose-6-phosphate isomerase"/>
    <property type="match status" value="1"/>
</dbReference>
<feature type="active site" evidence="8">
    <location>
        <position position="517"/>
    </location>
</feature>
<evidence type="ECO:0000256" key="4">
    <source>
        <dbReference type="ARBA" id="ARBA00022490"/>
    </source>
</evidence>
<dbReference type="Pfam" id="PF00342">
    <property type="entry name" value="PGI"/>
    <property type="match status" value="1"/>
</dbReference>
<dbReference type="PROSITE" id="PS00174">
    <property type="entry name" value="P_GLUCOSE_ISOMERASE_2"/>
    <property type="match status" value="1"/>
</dbReference>
<comment type="caution">
    <text evidence="10">The sequence shown here is derived from an EMBL/GenBank/DDBJ whole genome shotgun (WGS) entry which is preliminary data.</text>
</comment>
<dbReference type="InterPro" id="IPR035482">
    <property type="entry name" value="SIS_PGI_2"/>
</dbReference>
<comment type="pathway">
    <text evidence="1 8 9">Carbohydrate degradation; glycolysis; D-glyceraldehyde 3-phosphate and glycerone phosphate from D-glucose: step 2/4.</text>
</comment>
<evidence type="ECO:0000313" key="11">
    <source>
        <dbReference type="Proteomes" id="UP000430079"/>
    </source>
</evidence>
<sequence length="553" mass="60884">MSEMNAEGRSRLDQMPEWTALGKHREQLAEVHLRELFERDPERAERYTLQVGDLHLDYSKHLVTDETLGLLRELAAAAGVAELRDAMFRGEKINITERRSVLHTALRAPGSAVIMSDGENVSPGVQHVLTRMGIFCDRVRSGDWKGHTGKRIKTVVNIGIGGSDLGPAMAYEALRAYTHRDMQFRFVSNVDGADLHEAVRDLDPAETLFIIASKTFTTIETITNATSARDWLLTGLGAGGEAVAKHFVAVSTNAEKVAEFGIDTDNMFEFWDWVGGRYSFDSAIGLSLMIAIGPERFREMLAGFHLVDEHFRTAPPEENAPLLLGLLGIWYGNFWDAQSHAVLPYSHYLSKFTAYLQQLDMESNGKSVDREGNRVGWQTGPVVWGTPGTNGQHAYYQLLHQGTKMIPADLLGFAEPVADLQPGLVAQHDLLMANLFAQGQALAFGKTPDEVRAEGVAEELVPHKTFPGNRPTTTILAGELSPSVLGQLIALYEHKVFVQGAVWNIDSFDQWGVELGKVLAKRVEPALTEGAEVPGLDASTAGLVAKYRELRGR</sequence>
<dbReference type="EMBL" id="BLIO01000001">
    <property type="protein sequence ID" value="GFE17673.1"/>
    <property type="molecule type" value="Genomic_DNA"/>
</dbReference>
<dbReference type="UniPathway" id="UPA00109">
    <property type="reaction ID" value="UER00181"/>
</dbReference>
<dbReference type="InterPro" id="IPR023096">
    <property type="entry name" value="G6P_Isomerase_C"/>
</dbReference>
<dbReference type="GO" id="GO:0005829">
    <property type="term" value="C:cytosol"/>
    <property type="evidence" value="ECO:0007669"/>
    <property type="project" value="TreeGrafter"/>
</dbReference>
<gene>
    <name evidence="10" type="primary">pgi2</name>
    <name evidence="8" type="synonym">pgi</name>
    <name evidence="10" type="ORF">Sgleb_57200</name>
</gene>
<organism evidence="10 11">
    <name type="scientific">Streptomyces glebosus</name>
    <dbReference type="NCBI Taxonomy" id="249580"/>
    <lineage>
        <taxon>Bacteria</taxon>
        <taxon>Bacillati</taxon>
        <taxon>Actinomycetota</taxon>
        <taxon>Actinomycetes</taxon>
        <taxon>Kitasatosporales</taxon>
        <taxon>Streptomycetaceae</taxon>
        <taxon>Streptomyces</taxon>
    </lineage>
</organism>
<comment type="catalytic activity">
    <reaction evidence="7 8 9">
        <text>alpha-D-glucose 6-phosphate = beta-D-fructose 6-phosphate</text>
        <dbReference type="Rhea" id="RHEA:11816"/>
        <dbReference type="ChEBI" id="CHEBI:57634"/>
        <dbReference type="ChEBI" id="CHEBI:58225"/>
        <dbReference type="EC" id="5.3.1.9"/>
    </reaction>
</comment>
<dbReference type="CDD" id="cd05016">
    <property type="entry name" value="SIS_PGI_2"/>
    <property type="match status" value="1"/>
</dbReference>
<dbReference type="Gene3D" id="3.40.50.10490">
    <property type="entry name" value="Glucose-6-phosphate isomerase like protein, domain 1"/>
    <property type="match status" value="2"/>
</dbReference>
<dbReference type="EC" id="5.3.1.9" evidence="8"/>
<dbReference type="GO" id="GO:0051156">
    <property type="term" value="P:glucose 6-phosphate metabolic process"/>
    <property type="evidence" value="ECO:0007669"/>
    <property type="project" value="TreeGrafter"/>
</dbReference>
<evidence type="ECO:0000256" key="1">
    <source>
        <dbReference type="ARBA" id="ARBA00004926"/>
    </source>
</evidence>
<comment type="subcellular location">
    <subcellularLocation>
        <location evidence="8">Cytoplasm</location>
    </subcellularLocation>
</comment>
<dbReference type="Gene3D" id="1.10.1390.10">
    <property type="match status" value="1"/>
</dbReference>
<dbReference type="GO" id="GO:0006096">
    <property type="term" value="P:glycolytic process"/>
    <property type="evidence" value="ECO:0007669"/>
    <property type="project" value="UniProtKB-UniRule"/>
</dbReference>
<dbReference type="GO" id="GO:0006094">
    <property type="term" value="P:gluconeogenesis"/>
    <property type="evidence" value="ECO:0007669"/>
    <property type="project" value="UniProtKB-UniRule"/>
</dbReference>
<evidence type="ECO:0000256" key="2">
    <source>
        <dbReference type="ARBA" id="ARBA00006604"/>
    </source>
</evidence>
<keyword evidence="6 8" id="KW-0413">Isomerase</keyword>
<dbReference type="PANTHER" id="PTHR11469:SF1">
    <property type="entry name" value="GLUCOSE-6-PHOSPHATE ISOMERASE"/>
    <property type="match status" value="1"/>
</dbReference>
<dbReference type="InterPro" id="IPR035476">
    <property type="entry name" value="SIS_PGI_1"/>
</dbReference>
<evidence type="ECO:0000313" key="10">
    <source>
        <dbReference type="EMBL" id="GFE17673.1"/>
    </source>
</evidence>
<evidence type="ECO:0000256" key="7">
    <source>
        <dbReference type="ARBA" id="ARBA00029321"/>
    </source>
</evidence>
<dbReference type="PROSITE" id="PS51463">
    <property type="entry name" value="P_GLUCOSE_ISOMERASE_3"/>
    <property type="match status" value="1"/>
</dbReference>
<dbReference type="FunFam" id="3.40.50.10490:FF:000018">
    <property type="entry name" value="Glucose-6-phosphate isomerase"/>
    <property type="match status" value="1"/>
</dbReference>
<feature type="active site" evidence="8">
    <location>
        <position position="393"/>
    </location>
</feature>
<name>A0A640T1I2_9ACTN</name>
<dbReference type="UniPathway" id="UPA00138"/>
<dbReference type="PANTHER" id="PTHR11469">
    <property type="entry name" value="GLUCOSE-6-PHOSPHATE ISOMERASE"/>
    <property type="match status" value="1"/>
</dbReference>
<proteinExistence type="inferred from homology"/>
<dbReference type="InterPro" id="IPR001672">
    <property type="entry name" value="G6P_Isomerase"/>
</dbReference>